<evidence type="ECO:0000256" key="6">
    <source>
        <dbReference type="ARBA" id="ARBA00023004"/>
    </source>
</evidence>
<evidence type="ECO:0000256" key="2">
    <source>
        <dbReference type="ARBA" id="ARBA00010617"/>
    </source>
</evidence>
<dbReference type="InterPro" id="IPR001128">
    <property type="entry name" value="Cyt_P450"/>
</dbReference>
<dbReference type="EMBL" id="QPFP01000013">
    <property type="protein sequence ID" value="TEB33029.1"/>
    <property type="molecule type" value="Genomic_DNA"/>
</dbReference>
<protein>
    <submittedName>
        <fullName evidence="9">Cytochrome P450</fullName>
    </submittedName>
</protein>
<evidence type="ECO:0000256" key="8">
    <source>
        <dbReference type="PIRSR" id="PIRSR602403-1"/>
    </source>
</evidence>
<dbReference type="STRING" id="71717.A0A4Y7THQ5"/>
<dbReference type="GO" id="GO:0016705">
    <property type="term" value="F:oxidoreductase activity, acting on paired donors, with incorporation or reduction of molecular oxygen"/>
    <property type="evidence" value="ECO:0007669"/>
    <property type="project" value="InterPro"/>
</dbReference>
<gene>
    <name evidence="9" type="ORF">FA13DRAFT_1627147</name>
</gene>
<dbReference type="PANTHER" id="PTHR24291:SF50">
    <property type="entry name" value="BIFUNCTIONAL ALBAFLAVENONE MONOOXYGENASE_TERPENE SYNTHASE"/>
    <property type="match status" value="1"/>
</dbReference>
<evidence type="ECO:0000256" key="3">
    <source>
        <dbReference type="ARBA" id="ARBA00022617"/>
    </source>
</evidence>
<feature type="binding site" description="axial binding residue" evidence="8">
    <location>
        <position position="318"/>
    </location>
    <ligand>
        <name>heme</name>
        <dbReference type="ChEBI" id="CHEBI:30413"/>
    </ligand>
    <ligandPart>
        <name>Fe</name>
        <dbReference type="ChEBI" id="CHEBI:18248"/>
    </ligandPart>
</feature>
<keyword evidence="6 8" id="KW-0408">Iron</keyword>
<keyword evidence="4 8" id="KW-0479">Metal-binding</keyword>
<keyword evidence="7" id="KW-0503">Monooxygenase</keyword>
<evidence type="ECO:0000313" key="9">
    <source>
        <dbReference type="EMBL" id="TEB33029.1"/>
    </source>
</evidence>
<dbReference type="GO" id="GO:0020037">
    <property type="term" value="F:heme binding"/>
    <property type="evidence" value="ECO:0007669"/>
    <property type="project" value="InterPro"/>
</dbReference>
<comment type="cofactor">
    <cofactor evidence="1 8">
        <name>heme</name>
        <dbReference type="ChEBI" id="CHEBI:30413"/>
    </cofactor>
</comment>
<dbReference type="Proteomes" id="UP000298030">
    <property type="component" value="Unassembled WGS sequence"/>
</dbReference>
<proteinExistence type="inferred from homology"/>
<keyword evidence="5" id="KW-0560">Oxidoreductase</keyword>
<dbReference type="InterPro" id="IPR036396">
    <property type="entry name" value="Cyt_P450_sf"/>
</dbReference>
<evidence type="ECO:0000256" key="4">
    <source>
        <dbReference type="ARBA" id="ARBA00022723"/>
    </source>
</evidence>
<dbReference type="SUPFAM" id="SSF48264">
    <property type="entry name" value="Cytochrome P450"/>
    <property type="match status" value="1"/>
</dbReference>
<dbReference type="AlphaFoldDB" id="A0A4Y7THQ5"/>
<evidence type="ECO:0000256" key="7">
    <source>
        <dbReference type="ARBA" id="ARBA00023033"/>
    </source>
</evidence>
<dbReference type="GO" id="GO:0005506">
    <property type="term" value="F:iron ion binding"/>
    <property type="evidence" value="ECO:0007669"/>
    <property type="project" value="InterPro"/>
</dbReference>
<keyword evidence="3 8" id="KW-0349">Heme</keyword>
<dbReference type="OrthoDB" id="1470350at2759"/>
<accession>A0A4Y7THQ5</accession>
<comment type="similarity">
    <text evidence="2">Belongs to the cytochrome P450 family.</text>
</comment>
<sequence length="377" mass="42135">MVEMVSWLTRGALEILSENALGYTFDPITEDHKEHPYVTAVKGLGPLARKPSISFARMVILPLMEKVKFIPRKFFRLAGDILPWEAMHDICAIVDVMTKTSHDVLIQTKRKVALEGKGGPEDTKVKDLISILIRENAKASEEDRLPDNEVPGQISTFVFAGMDTTSNALCRVFWILANDQLAQGRLRAEIREAKVRWNAEPSYDQLASLPYLDAVCRETMRLYAPATAVTREGVPYDAILPFSKPIKTADGKETCVPKGSFIMVPIGACNTTKDLWGPDAHEWKPDRWLSPVPDAVAAARIPGVYSHLMTFIGGGRPCIGFKFSEMEMKVIIFVLLDLFHFAPSKKEIYWNNLGIVVPSTSRETLHPEMPLVVSRVL</sequence>
<dbReference type="PRINTS" id="PR00385">
    <property type="entry name" value="P450"/>
</dbReference>
<name>A0A4Y7THQ5_COPMI</name>
<dbReference type="GO" id="GO:0004497">
    <property type="term" value="F:monooxygenase activity"/>
    <property type="evidence" value="ECO:0007669"/>
    <property type="project" value="UniProtKB-KW"/>
</dbReference>
<dbReference type="PANTHER" id="PTHR24291">
    <property type="entry name" value="CYTOCHROME P450 FAMILY 4"/>
    <property type="match status" value="1"/>
</dbReference>
<dbReference type="PRINTS" id="PR00465">
    <property type="entry name" value="EP450IV"/>
</dbReference>
<dbReference type="InterPro" id="IPR002403">
    <property type="entry name" value="Cyt_P450_E_grp-IV"/>
</dbReference>
<dbReference type="Gene3D" id="1.10.630.10">
    <property type="entry name" value="Cytochrome P450"/>
    <property type="match status" value="1"/>
</dbReference>
<keyword evidence="10" id="KW-1185">Reference proteome</keyword>
<dbReference type="InterPro" id="IPR050196">
    <property type="entry name" value="Cytochrome_P450_Monoox"/>
</dbReference>
<organism evidence="9 10">
    <name type="scientific">Coprinellus micaceus</name>
    <name type="common">Glistening ink-cap mushroom</name>
    <name type="synonym">Coprinus micaceus</name>
    <dbReference type="NCBI Taxonomy" id="71717"/>
    <lineage>
        <taxon>Eukaryota</taxon>
        <taxon>Fungi</taxon>
        <taxon>Dikarya</taxon>
        <taxon>Basidiomycota</taxon>
        <taxon>Agaricomycotina</taxon>
        <taxon>Agaricomycetes</taxon>
        <taxon>Agaricomycetidae</taxon>
        <taxon>Agaricales</taxon>
        <taxon>Agaricineae</taxon>
        <taxon>Psathyrellaceae</taxon>
        <taxon>Coprinellus</taxon>
    </lineage>
</organism>
<reference evidence="9 10" key="1">
    <citation type="journal article" date="2019" name="Nat. Ecol. Evol.">
        <title>Megaphylogeny resolves global patterns of mushroom evolution.</title>
        <authorList>
            <person name="Varga T."/>
            <person name="Krizsan K."/>
            <person name="Foldi C."/>
            <person name="Dima B."/>
            <person name="Sanchez-Garcia M."/>
            <person name="Sanchez-Ramirez S."/>
            <person name="Szollosi G.J."/>
            <person name="Szarkandi J.G."/>
            <person name="Papp V."/>
            <person name="Albert L."/>
            <person name="Andreopoulos W."/>
            <person name="Angelini C."/>
            <person name="Antonin V."/>
            <person name="Barry K.W."/>
            <person name="Bougher N.L."/>
            <person name="Buchanan P."/>
            <person name="Buyck B."/>
            <person name="Bense V."/>
            <person name="Catcheside P."/>
            <person name="Chovatia M."/>
            <person name="Cooper J."/>
            <person name="Damon W."/>
            <person name="Desjardin D."/>
            <person name="Finy P."/>
            <person name="Geml J."/>
            <person name="Haridas S."/>
            <person name="Hughes K."/>
            <person name="Justo A."/>
            <person name="Karasinski D."/>
            <person name="Kautmanova I."/>
            <person name="Kiss B."/>
            <person name="Kocsube S."/>
            <person name="Kotiranta H."/>
            <person name="LaButti K.M."/>
            <person name="Lechner B.E."/>
            <person name="Liimatainen K."/>
            <person name="Lipzen A."/>
            <person name="Lukacs Z."/>
            <person name="Mihaltcheva S."/>
            <person name="Morgado L.N."/>
            <person name="Niskanen T."/>
            <person name="Noordeloos M.E."/>
            <person name="Ohm R.A."/>
            <person name="Ortiz-Santana B."/>
            <person name="Ovrebo C."/>
            <person name="Racz N."/>
            <person name="Riley R."/>
            <person name="Savchenko A."/>
            <person name="Shiryaev A."/>
            <person name="Soop K."/>
            <person name="Spirin V."/>
            <person name="Szebenyi C."/>
            <person name="Tomsovsky M."/>
            <person name="Tulloss R.E."/>
            <person name="Uehling J."/>
            <person name="Grigoriev I.V."/>
            <person name="Vagvolgyi C."/>
            <person name="Papp T."/>
            <person name="Martin F.M."/>
            <person name="Miettinen O."/>
            <person name="Hibbett D.S."/>
            <person name="Nagy L.G."/>
        </authorList>
    </citation>
    <scope>NUCLEOTIDE SEQUENCE [LARGE SCALE GENOMIC DNA]</scope>
    <source>
        <strain evidence="9 10">FP101781</strain>
    </source>
</reference>
<evidence type="ECO:0000256" key="5">
    <source>
        <dbReference type="ARBA" id="ARBA00023002"/>
    </source>
</evidence>
<comment type="caution">
    <text evidence="9">The sequence shown here is derived from an EMBL/GenBank/DDBJ whole genome shotgun (WGS) entry which is preliminary data.</text>
</comment>
<evidence type="ECO:0000256" key="1">
    <source>
        <dbReference type="ARBA" id="ARBA00001971"/>
    </source>
</evidence>
<dbReference type="Pfam" id="PF00067">
    <property type="entry name" value="p450"/>
    <property type="match status" value="1"/>
</dbReference>
<evidence type="ECO:0000313" key="10">
    <source>
        <dbReference type="Proteomes" id="UP000298030"/>
    </source>
</evidence>